<evidence type="ECO:0000313" key="3">
    <source>
        <dbReference type="Proteomes" id="UP001152795"/>
    </source>
</evidence>
<comment type="caution">
    <text evidence="2">The sequence shown here is derived from an EMBL/GenBank/DDBJ whole genome shotgun (WGS) entry which is preliminary data.</text>
</comment>
<dbReference type="EMBL" id="CACRXK020005632">
    <property type="protein sequence ID" value="CAB4006874.1"/>
    <property type="molecule type" value="Genomic_DNA"/>
</dbReference>
<protein>
    <submittedName>
        <fullName evidence="2">Uncharacterized protein</fullName>
    </submittedName>
</protein>
<feature type="compositionally biased region" description="Polar residues" evidence="1">
    <location>
        <begin position="1"/>
        <end position="12"/>
    </location>
</feature>
<reference evidence="2" key="1">
    <citation type="submission" date="2020-04" db="EMBL/GenBank/DDBJ databases">
        <authorList>
            <person name="Alioto T."/>
            <person name="Alioto T."/>
            <person name="Gomez Garrido J."/>
        </authorList>
    </citation>
    <scope>NUCLEOTIDE SEQUENCE</scope>
    <source>
        <strain evidence="2">A484AB</strain>
    </source>
</reference>
<gene>
    <name evidence="2" type="ORF">PACLA_8A019518</name>
</gene>
<keyword evidence="3" id="KW-1185">Reference proteome</keyword>
<sequence>MLTKTNSLSQKSGKILGKSRKGSETKQAGSELECGMLCVADGSCQSVNCKTAGIGKGLCGLNSKTLQEASEDYEETNLEFNHLHVIKKVRKLIIILYCCMAREQESSCL</sequence>
<dbReference type="AlphaFoldDB" id="A0A6S7HNG6"/>
<feature type="region of interest" description="Disordered" evidence="1">
    <location>
        <begin position="1"/>
        <end position="25"/>
    </location>
</feature>
<dbReference type="Proteomes" id="UP001152795">
    <property type="component" value="Unassembled WGS sequence"/>
</dbReference>
<proteinExistence type="predicted"/>
<accession>A0A6S7HNG6</accession>
<name>A0A6S7HNG6_PARCT</name>
<evidence type="ECO:0000256" key="1">
    <source>
        <dbReference type="SAM" id="MobiDB-lite"/>
    </source>
</evidence>
<dbReference type="OrthoDB" id="5989402at2759"/>
<evidence type="ECO:0000313" key="2">
    <source>
        <dbReference type="EMBL" id="CAB4006874.1"/>
    </source>
</evidence>
<organism evidence="2 3">
    <name type="scientific">Paramuricea clavata</name>
    <name type="common">Red gorgonian</name>
    <name type="synonym">Violescent sea-whip</name>
    <dbReference type="NCBI Taxonomy" id="317549"/>
    <lineage>
        <taxon>Eukaryota</taxon>
        <taxon>Metazoa</taxon>
        <taxon>Cnidaria</taxon>
        <taxon>Anthozoa</taxon>
        <taxon>Octocorallia</taxon>
        <taxon>Malacalcyonacea</taxon>
        <taxon>Plexauridae</taxon>
        <taxon>Paramuricea</taxon>
    </lineage>
</organism>